<dbReference type="PANTHER" id="PTHR11544">
    <property type="entry name" value="COLD SHOCK DOMAIN CONTAINING PROTEINS"/>
    <property type="match status" value="1"/>
</dbReference>
<keyword evidence="5" id="KW-1185">Reference proteome</keyword>
<accession>A0ABM7T409</accession>
<gene>
    <name evidence="4" type="primary">cspC</name>
    <name evidence="4" type="ORF">psyc5s11_24490</name>
</gene>
<name>A0ABM7T409_9CLOT</name>
<proteinExistence type="predicted"/>
<evidence type="ECO:0000259" key="3">
    <source>
        <dbReference type="PROSITE" id="PS51857"/>
    </source>
</evidence>
<dbReference type="CDD" id="cd04458">
    <property type="entry name" value="CSP_CDS"/>
    <property type="match status" value="1"/>
</dbReference>
<dbReference type="PROSITE" id="PS51857">
    <property type="entry name" value="CSD_2"/>
    <property type="match status" value="1"/>
</dbReference>
<dbReference type="Proteomes" id="UP000824633">
    <property type="component" value="Chromosome"/>
</dbReference>
<dbReference type="Gene3D" id="2.40.50.140">
    <property type="entry name" value="Nucleic acid-binding proteins"/>
    <property type="match status" value="1"/>
</dbReference>
<dbReference type="RefSeq" id="WP_224037872.1">
    <property type="nucleotide sequence ID" value="NZ_AP024849.1"/>
</dbReference>
<evidence type="ECO:0000313" key="5">
    <source>
        <dbReference type="Proteomes" id="UP000824633"/>
    </source>
</evidence>
<dbReference type="InterPro" id="IPR012156">
    <property type="entry name" value="Cold_shock_CspA"/>
</dbReference>
<dbReference type="PRINTS" id="PR00050">
    <property type="entry name" value="COLDSHOCK"/>
</dbReference>
<evidence type="ECO:0000313" key="4">
    <source>
        <dbReference type="EMBL" id="BCZ46382.1"/>
    </source>
</evidence>
<protein>
    <submittedName>
        <fullName evidence="4">Cold-shock protein</fullName>
    </submittedName>
</protein>
<dbReference type="EMBL" id="AP024849">
    <property type="protein sequence ID" value="BCZ46382.1"/>
    <property type="molecule type" value="Genomic_DNA"/>
</dbReference>
<dbReference type="InterPro" id="IPR050181">
    <property type="entry name" value="Cold_shock_domain"/>
</dbReference>
<reference evidence="5" key="1">
    <citation type="submission" date="2021-07" db="EMBL/GenBank/DDBJ databases">
        <title>Complete genome sequencing of a Clostridium isolate.</title>
        <authorList>
            <person name="Ueki A."/>
            <person name="Tonouchi A."/>
        </authorList>
    </citation>
    <scope>NUCLEOTIDE SEQUENCE [LARGE SCALE GENOMIC DNA]</scope>
    <source>
        <strain evidence="5">C5S11</strain>
    </source>
</reference>
<dbReference type="InterPro" id="IPR002059">
    <property type="entry name" value="CSP_DNA-bd"/>
</dbReference>
<evidence type="ECO:0000256" key="1">
    <source>
        <dbReference type="ARBA" id="ARBA00004496"/>
    </source>
</evidence>
<organism evidence="4 5">
    <name type="scientific">Clostridium gelidum</name>
    <dbReference type="NCBI Taxonomy" id="704125"/>
    <lineage>
        <taxon>Bacteria</taxon>
        <taxon>Bacillati</taxon>
        <taxon>Bacillota</taxon>
        <taxon>Clostridia</taxon>
        <taxon>Eubacteriales</taxon>
        <taxon>Clostridiaceae</taxon>
        <taxon>Clostridium</taxon>
    </lineage>
</organism>
<dbReference type="InterPro" id="IPR012340">
    <property type="entry name" value="NA-bd_OB-fold"/>
</dbReference>
<keyword evidence="2" id="KW-0963">Cytoplasm</keyword>
<dbReference type="PIRSF" id="PIRSF002599">
    <property type="entry name" value="Cold_shock_A"/>
    <property type="match status" value="1"/>
</dbReference>
<dbReference type="SUPFAM" id="SSF50249">
    <property type="entry name" value="Nucleic acid-binding proteins"/>
    <property type="match status" value="1"/>
</dbReference>
<dbReference type="InterPro" id="IPR011129">
    <property type="entry name" value="CSD"/>
</dbReference>
<dbReference type="Pfam" id="PF00313">
    <property type="entry name" value="CSD"/>
    <property type="match status" value="1"/>
</dbReference>
<feature type="domain" description="CSD" evidence="3">
    <location>
        <begin position="3"/>
        <end position="68"/>
    </location>
</feature>
<dbReference type="SMART" id="SM00357">
    <property type="entry name" value="CSP"/>
    <property type="match status" value="1"/>
</dbReference>
<evidence type="ECO:0000256" key="2">
    <source>
        <dbReference type="ARBA" id="ARBA00022490"/>
    </source>
</evidence>
<comment type="subcellular location">
    <subcellularLocation>
        <location evidence="1">Cytoplasm</location>
    </subcellularLocation>
</comment>
<sequence length="69" mass="7823">MAKITGVVKWFDTERGYGFISCNEGEDVFVHHQQIKEKGADKDLHEDESVTFDIENSEKGPIAINVQKL</sequence>